<dbReference type="Ensembl" id="ENSOART00020012058.2">
    <property type="protein sequence ID" value="ENSOARP00020009932.2"/>
    <property type="gene ID" value="ENSOARG00020035517.1"/>
</dbReference>
<evidence type="ECO:0000313" key="1">
    <source>
        <dbReference type="Ensembl" id="ENSOARP00020009932.2"/>
    </source>
</evidence>
<organism evidence="1">
    <name type="scientific">Ovis aries</name>
    <name type="common">Sheep</name>
    <dbReference type="NCBI Taxonomy" id="9940"/>
    <lineage>
        <taxon>Eukaryota</taxon>
        <taxon>Metazoa</taxon>
        <taxon>Chordata</taxon>
        <taxon>Craniata</taxon>
        <taxon>Vertebrata</taxon>
        <taxon>Euteleostomi</taxon>
        <taxon>Mammalia</taxon>
        <taxon>Eutheria</taxon>
        <taxon>Laurasiatheria</taxon>
        <taxon>Artiodactyla</taxon>
        <taxon>Ruminantia</taxon>
        <taxon>Pecora</taxon>
        <taxon>Bovidae</taxon>
        <taxon>Caprinae</taxon>
        <taxon>Ovis</taxon>
    </lineage>
</organism>
<gene>
    <name evidence="1" type="primary">LOC114110333</name>
</gene>
<sequence length="401" mass="45497">MRWLLVTVCFIHMSGNAFCFLGKIAENPEASMNVSQMISFWGYPSEMHKVITADGYILQVYRIPHGKNDANHLGQRPVVFLQHGLLASATNWISNLPNNSLGFLLADAGYDVWLGNSRGNTWAREHLYYSPDSPEFWAFSFDEMAEYDLPSTIDFILKRTGQKKLHYVGHSQGTTIGFVAFSTNPTLAEKIEVFHALAPVATVKYTQSLFNKLALIPHFLFKIIFGNKMFYPHNFFEQFLGVEVCSRETLDVLCKNALFAITGADNKNFNMSRLDVYIAHNPAGTSVQNILHWRQAIKSGKFQAFDWGASVENLMHYNQPTPPIYNLTAMNVPIAVWSAGQDLLADPQDVDLLLSKLSNLIHYKEIPNYNHLDFIWAMDAPQEVYNEIISLMAEDKKPFLI</sequence>
<reference evidence="1" key="3">
    <citation type="submission" date="2025-09" db="UniProtKB">
        <authorList>
            <consortium name="Ensembl"/>
        </authorList>
    </citation>
    <scope>IDENTIFICATION</scope>
</reference>
<proteinExistence type="predicted"/>
<reference evidence="1" key="1">
    <citation type="submission" date="2020-11" db="EMBL/GenBank/DDBJ databases">
        <authorList>
            <person name="Davenport K.M."/>
            <person name="Bickhart D.M."/>
            <person name="Smith T.P.L."/>
            <person name="Murdoch B.M."/>
            <person name="Rosen B.D."/>
        </authorList>
    </citation>
    <scope>NUCLEOTIDE SEQUENCE [LARGE SCALE GENOMIC DNA]</scope>
    <source>
        <strain evidence="1">OAR_USU_Benz2616</strain>
    </source>
</reference>
<name>A0AC11BD95_SHEEP</name>
<accession>A0AC11BD95</accession>
<reference evidence="1" key="2">
    <citation type="submission" date="2025-08" db="UniProtKB">
        <authorList>
            <consortium name="Ensembl"/>
        </authorList>
    </citation>
    <scope>IDENTIFICATION</scope>
</reference>
<protein>
    <submittedName>
        <fullName evidence="1">Uncharacterized protein</fullName>
    </submittedName>
</protein>